<comment type="caution">
    <text evidence="1">The sequence shown here is derived from an EMBL/GenBank/DDBJ whole genome shotgun (WGS) entry which is preliminary data.</text>
</comment>
<dbReference type="EMBL" id="JBHLUN010000013">
    <property type="protein sequence ID" value="MFC0410160.1"/>
    <property type="molecule type" value="Genomic_DNA"/>
</dbReference>
<protein>
    <submittedName>
        <fullName evidence="1">Uncharacterized protein</fullName>
    </submittedName>
</protein>
<organism evidence="1 2">
    <name type="scientific">Roseomonas elaeocarpi</name>
    <dbReference type="NCBI Taxonomy" id="907779"/>
    <lineage>
        <taxon>Bacteria</taxon>
        <taxon>Pseudomonadati</taxon>
        <taxon>Pseudomonadota</taxon>
        <taxon>Alphaproteobacteria</taxon>
        <taxon>Acetobacterales</taxon>
        <taxon>Roseomonadaceae</taxon>
        <taxon>Roseomonas</taxon>
    </lineage>
</organism>
<dbReference type="RefSeq" id="WP_377045912.1">
    <property type="nucleotide sequence ID" value="NZ_JBHLUN010000013.1"/>
</dbReference>
<sequence>MDDDAFLHVVTETAEVWSGIAPPNDTARHMAADLRKIIVDFEAVRGRARFEDEPSDFEAALHACRENG</sequence>
<name>A0ABV6JWS0_9PROT</name>
<evidence type="ECO:0000313" key="2">
    <source>
        <dbReference type="Proteomes" id="UP001589865"/>
    </source>
</evidence>
<accession>A0ABV6JWS0</accession>
<reference evidence="1 2" key="1">
    <citation type="submission" date="2024-09" db="EMBL/GenBank/DDBJ databases">
        <authorList>
            <person name="Sun Q."/>
            <person name="Mori K."/>
        </authorList>
    </citation>
    <scope>NUCLEOTIDE SEQUENCE [LARGE SCALE GENOMIC DNA]</scope>
    <source>
        <strain evidence="1 2">TBRC 5777</strain>
    </source>
</reference>
<gene>
    <name evidence="1" type="ORF">ACFFGY_18050</name>
</gene>
<proteinExistence type="predicted"/>
<evidence type="ECO:0000313" key="1">
    <source>
        <dbReference type="EMBL" id="MFC0410160.1"/>
    </source>
</evidence>
<dbReference type="Proteomes" id="UP001589865">
    <property type="component" value="Unassembled WGS sequence"/>
</dbReference>
<keyword evidence="2" id="KW-1185">Reference proteome</keyword>